<dbReference type="InterPro" id="IPR003959">
    <property type="entry name" value="ATPase_AAA_core"/>
</dbReference>
<dbReference type="PROSITE" id="PS00674">
    <property type="entry name" value="AAA"/>
    <property type="match status" value="1"/>
</dbReference>
<evidence type="ECO:0000256" key="5">
    <source>
        <dbReference type="SAM" id="Coils"/>
    </source>
</evidence>
<protein>
    <submittedName>
        <fullName evidence="9">AAA family ATPase</fullName>
    </submittedName>
</protein>
<dbReference type="CDD" id="cd19481">
    <property type="entry name" value="RecA-like_protease"/>
    <property type="match status" value="1"/>
</dbReference>
<feature type="transmembrane region" description="Helical" evidence="7">
    <location>
        <begin position="43"/>
        <end position="63"/>
    </location>
</feature>
<accession>A0AAU7YL19</accession>
<organism evidence="9">
    <name type="scientific">Wolbachia endosymbiont of Oeneis ivallda</name>
    <dbReference type="NCBI Taxonomy" id="3171168"/>
    <lineage>
        <taxon>Bacteria</taxon>
        <taxon>Pseudomonadati</taxon>
        <taxon>Pseudomonadota</taxon>
        <taxon>Alphaproteobacteria</taxon>
        <taxon>Rickettsiales</taxon>
        <taxon>Anaplasmataceae</taxon>
        <taxon>Wolbachieae</taxon>
        <taxon>Wolbachia</taxon>
    </lineage>
</organism>
<keyword evidence="2 4" id="KW-0547">Nucleotide-binding</keyword>
<evidence type="ECO:0000259" key="8">
    <source>
        <dbReference type="SMART" id="SM00382"/>
    </source>
</evidence>
<dbReference type="SUPFAM" id="SSF52540">
    <property type="entry name" value="P-loop containing nucleoside triphosphate hydrolases"/>
    <property type="match status" value="1"/>
</dbReference>
<dbReference type="PANTHER" id="PTHR23073">
    <property type="entry name" value="26S PROTEASOME REGULATORY SUBUNIT"/>
    <property type="match status" value="1"/>
</dbReference>
<keyword evidence="5" id="KW-0175">Coiled coil</keyword>
<feature type="coiled-coil region" evidence="5">
    <location>
        <begin position="66"/>
        <end position="107"/>
    </location>
</feature>
<dbReference type="InterPro" id="IPR050221">
    <property type="entry name" value="26S_Proteasome_ATPase"/>
</dbReference>
<feature type="domain" description="AAA+ ATPase" evidence="8">
    <location>
        <begin position="198"/>
        <end position="328"/>
    </location>
</feature>
<keyword evidence="3 4" id="KW-0067">ATP-binding</keyword>
<evidence type="ECO:0000256" key="4">
    <source>
        <dbReference type="RuleBase" id="RU003651"/>
    </source>
</evidence>
<feature type="transmembrane region" description="Helical" evidence="7">
    <location>
        <begin position="7"/>
        <end position="31"/>
    </location>
</feature>
<keyword evidence="7" id="KW-0812">Transmembrane</keyword>
<sequence length="445" mass="49287">MSSRANIPFFIAGAIASLTLITSGVFAVAPYVAFLSSVAALNIAPPVIFILFALSAVVIVFSYKMIKQSKKSQENSKAEVKELNKESRKEENTLAQIKEELEDGKDKENKYGFSGLEEKVHRISENFVTKDEVNGLKKEVSDLSARLINSPATKNEVEAKLNMEFYAKDEERGWNTTFSDIILPNDIKEKLQGICELQGRGYLLYGPPGTGKTSISKVIANQTKSLFAFMSVSASCLSNQSNIDQVFEKAEANSPCIIFIDEIDGIGKKRTSSENAGTLTHLLTKLDREFLSSKNITVVAATNHKNHLDPALIRGGRLECIEVPGLDKDDTRQKILQERLEKLKDSDMKILVQASKGFSMANLICLIDKINETTEKEGEIKYLRTFCKNFKKEHNIKDEPDKKHSNGKTKNKDIRLSSGSLSRSSSVSSSLSDVSSRGSKRQIEG</sequence>
<dbReference type="InterPro" id="IPR003960">
    <property type="entry name" value="ATPase_AAA_CS"/>
</dbReference>
<evidence type="ECO:0000256" key="3">
    <source>
        <dbReference type="ARBA" id="ARBA00022840"/>
    </source>
</evidence>
<proteinExistence type="inferred from homology"/>
<dbReference type="SMART" id="SM00382">
    <property type="entry name" value="AAA"/>
    <property type="match status" value="1"/>
</dbReference>
<dbReference type="GO" id="GO:0016887">
    <property type="term" value="F:ATP hydrolysis activity"/>
    <property type="evidence" value="ECO:0007669"/>
    <property type="project" value="InterPro"/>
</dbReference>
<keyword evidence="7" id="KW-0472">Membrane</keyword>
<evidence type="ECO:0000313" key="9">
    <source>
        <dbReference type="EMBL" id="XCA34158.1"/>
    </source>
</evidence>
<evidence type="ECO:0000256" key="7">
    <source>
        <dbReference type="SAM" id="Phobius"/>
    </source>
</evidence>
<gene>
    <name evidence="9" type="ORF">ABS861_01760</name>
</gene>
<evidence type="ECO:0000256" key="6">
    <source>
        <dbReference type="SAM" id="MobiDB-lite"/>
    </source>
</evidence>
<evidence type="ECO:0000256" key="2">
    <source>
        <dbReference type="ARBA" id="ARBA00022741"/>
    </source>
</evidence>
<dbReference type="Pfam" id="PF00004">
    <property type="entry name" value="AAA"/>
    <property type="match status" value="1"/>
</dbReference>
<dbReference type="InterPro" id="IPR003593">
    <property type="entry name" value="AAA+_ATPase"/>
</dbReference>
<dbReference type="Gene3D" id="3.40.50.300">
    <property type="entry name" value="P-loop containing nucleotide triphosphate hydrolases"/>
    <property type="match status" value="1"/>
</dbReference>
<reference evidence="9" key="1">
    <citation type="submission" date="2024-06" db="EMBL/GenBank/DDBJ databases">
        <title>Genome assembly of the Oeneis chryxus ivallda.</title>
        <authorList>
            <person name="MacDonald Z."/>
            <person name="Shaffer H.B."/>
            <person name="Gillespie T."/>
            <person name="Marimuthu M.P.A."/>
            <person name="Nguyen O."/>
            <person name="Fairbairn C.W."/>
            <person name="Seligmann W.E."/>
            <person name="Escalona M."/>
            <person name="Miller C."/>
            <person name="Toffelmier E."/>
        </authorList>
    </citation>
    <scope>NUCLEOTIDE SEQUENCE</scope>
    <source>
        <strain evidence="9">CCGP_102_HBS-TG_Oc004</strain>
    </source>
</reference>
<feature type="region of interest" description="Disordered" evidence="6">
    <location>
        <begin position="397"/>
        <end position="445"/>
    </location>
</feature>
<feature type="compositionally biased region" description="Low complexity" evidence="6">
    <location>
        <begin position="417"/>
        <end position="437"/>
    </location>
</feature>
<comment type="similarity">
    <text evidence="1 4">Belongs to the AAA ATPase family.</text>
</comment>
<feature type="compositionally biased region" description="Basic and acidic residues" evidence="6">
    <location>
        <begin position="397"/>
        <end position="415"/>
    </location>
</feature>
<dbReference type="AlphaFoldDB" id="A0AAU7YL19"/>
<dbReference type="Gene3D" id="1.10.8.60">
    <property type="match status" value="1"/>
</dbReference>
<keyword evidence="7" id="KW-1133">Transmembrane helix</keyword>
<dbReference type="GO" id="GO:0005524">
    <property type="term" value="F:ATP binding"/>
    <property type="evidence" value="ECO:0007669"/>
    <property type="project" value="UniProtKB-KW"/>
</dbReference>
<dbReference type="EMBL" id="CP158587">
    <property type="protein sequence ID" value="XCA34158.1"/>
    <property type="molecule type" value="Genomic_DNA"/>
</dbReference>
<name>A0AAU7YL19_9RICK</name>
<evidence type="ECO:0000256" key="1">
    <source>
        <dbReference type="ARBA" id="ARBA00006914"/>
    </source>
</evidence>
<dbReference type="InterPro" id="IPR027417">
    <property type="entry name" value="P-loop_NTPase"/>
</dbReference>